<sequence length="185" mass="21445">MDILSKCIKIIDVNIITCLVPIIITFLVIEGFYPNRFQTKKALKITCNFLIVFTIINSIIFGIGLLDQPKRYAIYNRSTGPYAFAYWLMLSTTIIAPLTLFIRKLSSKFWYVILVAFSLKLGFFFEHFVIILTSFHRDNLITNNNYILEYLVLPIGLICIQGILIALTFLCILEVFKHYLSKRNI</sequence>
<feature type="transmembrane region" description="Helical" evidence="1">
    <location>
        <begin position="45"/>
        <end position="64"/>
    </location>
</feature>
<accession>A0ABT4RZZ7</accession>
<evidence type="ECO:0000313" key="3">
    <source>
        <dbReference type="Proteomes" id="UP001149142"/>
    </source>
</evidence>
<comment type="caution">
    <text evidence="2">The sequence shown here is derived from an EMBL/GenBank/DDBJ whole genome shotgun (WGS) entry which is preliminary data.</text>
</comment>
<feature type="transmembrane region" description="Helical" evidence="1">
    <location>
        <begin position="84"/>
        <end position="102"/>
    </location>
</feature>
<organism evidence="2 3">
    <name type="scientific">Mesoflavibacter profundi</name>
    <dbReference type="NCBI Taxonomy" id="2708110"/>
    <lineage>
        <taxon>Bacteria</taxon>
        <taxon>Pseudomonadati</taxon>
        <taxon>Bacteroidota</taxon>
        <taxon>Flavobacteriia</taxon>
        <taxon>Flavobacteriales</taxon>
        <taxon>Flavobacteriaceae</taxon>
        <taxon>Mesoflavibacter</taxon>
    </lineage>
</organism>
<reference evidence="2" key="1">
    <citation type="submission" date="2022-11" db="EMBL/GenBank/DDBJ databases">
        <title>Refractory cell wall polysaccharides provide important carbon source for microbial heterotrophs in the hadal ocean.</title>
        <authorList>
            <person name="Zhu X."/>
        </authorList>
    </citation>
    <scope>NUCLEOTIDE SEQUENCE</scope>
    <source>
        <strain evidence="2">MTRN7</strain>
    </source>
</reference>
<gene>
    <name evidence="2" type="ORF">OOZ35_07900</name>
</gene>
<dbReference type="RefSeq" id="WP_106687008.1">
    <property type="nucleotide sequence ID" value="NZ_CAXQEU010000158.1"/>
</dbReference>
<dbReference type="EMBL" id="JAPFGC010000002">
    <property type="protein sequence ID" value="MDA0177408.1"/>
    <property type="molecule type" value="Genomic_DNA"/>
</dbReference>
<feature type="transmembrane region" description="Helical" evidence="1">
    <location>
        <begin position="109"/>
        <end position="131"/>
    </location>
</feature>
<keyword evidence="1" id="KW-0472">Membrane</keyword>
<name>A0ABT4RZZ7_9FLAO</name>
<protein>
    <submittedName>
        <fullName evidence="2">Uncharacterized protein</fullName>
    </submittedName>
</protein>
<evidence type="ECO:0000313" key="2">
    <source>
        <dbReference type="EMBL" id="MDA0177408.1"/>
    </source>
</evidence>
<keyword evidence="3" id="KW-1185">Reference proteome</keyword>
<feature type="transmembrane region" description="Helical" evidence="1">
    <location>
        <begin position="151"/>
        <end position="176"/>
    </location>
</feature>
<feature type="transmembrane region" description="Helical" evidence="1">
    <location>
        <begin position="13"/>
        <end position="33"/>
    </location>
</feature>
<proteinExistence type="predicted"/>
<dbReference type="Proteomes" id="UP001149142">
    <property type="component" value="Unassembled WGS sequence"/>
</dbReference>
<keyword evidence="1" id="KW-0812">Transmembrane</keyword>
<evidence type="ECO:0000256" key="1">
    <source>
        <dbReference type="SAM" id="Phobius"/>
    </source>
</evidence>
<keyword evidence="1" id="KW-1133">Transmembrane helix</keyword>